<evidence type="ECO:0000313" key="3">
    <source>
        <dbReference type="Proteomes" id="UP001174909"/>
    </source>
</evidence>
<protein>
    <submittedName>
        <fullName evidence="2">Uncharacterized protein</fullName>
    </submittedName>
</protein>
<sequence>MPGFLSKDASGSRDDEGNRLGDRESLAGYVISLPERLVRTSAAGGGGLLLEATDHILPPPVRGAKIYQCLIARPLRITVEAIGGVSERFPQDGASGQELIQRKVAGNVIEAVSVFTVGFSPLWFLAVASDVTGGTRVYLDAFVTELKKTDVLPESTDVSSVDDLLSVLDRTVSQAADAIDIPPTAIADMRDSVDLLKENAGLMPGPQRLAEVFVQLNEAAREQKRSLLAVSTLVAAGAIQAGAQLGSAYIVSFYTESLDAIRREEVSAYLARISQPYVDAATRHLDPGHQAHTPRLIRRVLDHLPTSGPDTNNPMDIR</sequence>
<dbReference type="EMBL" id="CASHTH010003409">
    <property type="protein sequence ID" value="CAI8044629.1"/>
    <property type="molecule type" value="Genomic_DNA"/>
</dbReference>
<dbReference type="Proteomes" id="UP001174909">
    <property type="component" value="Unassembled WGS sequence"/>
</dbReference>
<gene>
    <name evidence="2" type="ORF">GBAR_LOCUS24735</name>
</gene>
<comment type="caution">
    <text evidence="2">The sequence shown here is derived from an EMBL/GenBank/DDBJ whole genome shotgun (WGS) entry which is preliminary data.</text>
</comment>
<name>A0AA35TB92_GEOBA</name>
<evidence type="ECO:0000256" key="1">
    <source>
        <dbReference type="SAM" id="MobiDB-lite"/>
    </source>
</evidence>
<feature type="compositionally biased region" description="Basic and acidic residues" evidence="1">
    <location>
        <begin position="10"/>
        <end position="21"/>
    </location>
</feature>
<accession>A0AA35TB92</accession>
<proteinExistence type="predicted"/>
<dbReference type="AlphaFoldDB" id="A0AA35TB92"/>
<feature type="region of interest" description="Disordered" evidence="1">
    <location>
        <begin position="1"/>
        <end position="21"/>
    </location>
</feature>
<reference evidence="2" key="1">
    <citation type="submission" date="2023-03" db="EMBL/GenBank/DDBJ databases">
        <authorList>
            <person name="Steffen K."/>
            <person name="Cardenas P."/>
        </authorList>
    </citation>
    <scope>NUCLEOTIDE SEQUENCE</scope>
</reference>
<organism evidence="2 3">
    <name type="scientific">Geodia barretti</name>
    <name type="common">Barrett's horny sponge</name>
    <dbReference type="NCBI Taxonomy" id="519541"/>
    <lineage>
        <taxon>Eukaryota</taxon>
        <taxon>Metazoa</taxon>
        <taxon>Porifera</taxon>
        <taxon>Demospongiae</taxon>
        <taxon>Heteroscleromorpha</taxon>
        <taxon>Tetractinellida</taxon>
        <taxon>Astrophorina</taxon>
        <taxon>Geodiidae</taxon>
        <taxon>Geodia</taxon>
    </lineage>
</organism>
<evidence type="ECO:0000313" key="2">
    <source>
        <dbReference type="EMBL" id="CAI8044629.1"/>
    </source>
</evidence>
<keyword evidence="3" id="KW-1185">Reference proteome</keyword>